<dbReference type="RefSeq" id="WP_238722429.1">
    <property type="nucleotide sequence ID" value="NZ_JAHQCW010000030.1"/>
</dbReference>
<reference evidence="1" key="1">
    <citation type="submission" date="2021-06" db="EMBL/GenBank/DDBJ databases">
        <title>Description of novel taxa of the family Lachnospiraceae.</title>
        <authorList>
            <person name="Chaplin A.V."/>
            <person name="Sokolova S.R."/>
            <person name="Pikina A.P."/>
            <person name="Korzhanova M."/>
            <person name="Belova V."/>
            <person name="Korostin D."/>
            <person name="Efimov B.A."/>
        </authorList>
    </citation>
    <scope>NUCLEOTIDE SEQUENCE</scope>
    <source>
        <strain evidence="1">ASD5720</strain>
    </source>
</reference>
<accession>A0A949K663</accession>
<dbReference type="Proteomes" id="UP000712157">
    <property type="component" value="Unassembled WGS sequence"/>
</dbReference>
<gene>
    <name evidence="1" type="ORF">KTH89_16475</name>
</gene>
<evidence type="ECO:0000313" key="2">
    <source>
        <dbReference type="Proteomes" id="UP000712157"/>
    </source>
</evidence>
<dbReference type="AlphaFoldDB" id="A0A949K663"/>
<keyword evidence="2" id="KW-1185">Reference proteome</keyword>
<protein>
    <submittedName>
        <fullName evidence="1">Uncharacterized protein</fullName>
    </submittedName>
</protein>
<proteinExistence type="predicted"/>
<name>A0A949K663_9FIRM</name>
<sequence length="165" mass="19288">MSSKIREYLQRSDRILIGIGEEITAKSDQKTRKCVYETLNNLLTGKNYYIVSLAEDDQMLHAPFDQARIVTPLFTEEEKGEREWDAYLKWLSQTLNHDLLILELGAGFQYPQIIRFPFEKTAYFNQKSHFIRVHSKLCQVLTESSDRSEAIQADPGEWVLDIDRK</sequence>
<comment type="caution">
    <text evidence="1">The sequence shown here is derived from an EMBL/GenBank/DDBJ whole genome shotgun (WGS) entry which is preliminary data.</text>
</comment>
<dbReference type="EMBL" id="JAHQCW010000030">
    <property type="protein sequence ID" value="MBU9738141.1"/>
    <property type="molecule type" value="Genomic_DNA"/>
</dbReference>
<organism evidence="1 2">
    <name type="scientific">Diplocloster agilis</name>
    <dbReference type="NCBI Taxonomy" id="2850323"/>
    <lineage>
        <taxon>Bacteria</taxon>
        <taxon>Bacillati</taxon>
        <taxon>Bacillota</taxon>
        <taxon>Clostridia</taxon>
        <taxon>Lachnospirales</taxon>
        <taxon>Lachnospiraceae</taxon>
        <taxon>Diplocloster</taxon>
    </lineage>
</organism>
<evidence type="ECO:0000313" key="1">
    <source>
        <dbReference type="EMBL" id="MBU9738141.1"/>
    </source>
</evidence>